<evidence type="ECO:0000313" key="2">
    <source>
        <dbReference type="EMBL" id="EPE31787.1"/>
    </source>
</evidence>
<dbReference type="EMBL" id="KE145360">
    <property type="protein sequence ID" value="EPE31787.1"/>
    <property type="molecule type" value="Genomic_DNA"/>
</dbReference>
<dbReference type="Proteomes" id="UP000016922">
    <property type="component" value="Unassembled WGS sequence"/>
</dbReference>
<keyword evidence="3" id="KW-1185">Reference proteome</keyword>
<gene>
    <name evidence="2" type="ORF">GLAREA_11869</name>
</gene>
<evidence type="ECO:0000313" key="3">
    <source>
        <dbReference type="Proteomes" id="UP000016922"/>
    </source>
</evidence>
<dbReference type="OrthoDB" id="37659at2759"/>
<protein>
    <submittedName>
        <fullName evidence="2">Uncharacterized protein</fullName>
    </submittedName>
</protein>
<evidence type="ECO:0000256" key="1">
    <source>
        <dbReference type="SAM" id="MobiDB-lite"/>
    </source>
</evidence>
<feature type="region of interest" description="Disordered" evidence="1">
    <location>
        <begin position="24"/>
        <end position="44"/>
    </location>
</feature>
<dbReference type="HOGENOM" id="CLU_2399872_0_0_1"/>
<proteinExistence type="predicted"/>
<accession>S3CZW3</accession>
<dbReference type="AlphaFoldDB" id="S3CZW3"/>
<organism evidence="2 3">
    <name type="scientific">Glarea lozoyensis (strain ATCC 20868 / MF5171)</name>
    <dbReference type="NCBI Taxonomy" id="1116229"/>
    <lineage>
        <taxon>Eukaryota</taxon>
        <taxon>Fungi</taxon>
        <taxon>Dikarya</taxon>
        <taxon>Ascomycota</taxon>
        <taxon>Pezizomycotina</taxon>
        <taxon>Leotiomycetes</taxon>
        <taxon>Helotiales</taxon>
        <taxon>Helotiaceae</taxon>
        <taxon>Glarea</taxon>
    </lineage>
</organism>
<reference evidence="2 3" key="1">
    <citation type="journal article" date="2013" name="BMC Genomics">
        <title>Genomics-driven discovery of the pneumocandin biosynthetic gene cluster in the fungus Glarea lozoyensis.</title>
        <authorList>
            <person name="Chen L."/>
            <person name="Yue Q."/>
            <person name="Zhang X."/>
            <person name="Xiang M."/>
            <person name="Wang C."/>
            <person name="Li S."/>
            <person name="Che Y."/>
            <person name="Ortiz-Lopez F.J."/>
            <person name="Bills G.F."/>
            <person name="Liu X."/>
            <person name="An Z."/>
        </authorList>
    </citation>
    <scope>NUCLEOTIDE SEQUENCE [LARGE SCALE GENOMIC DNA]</scope>
    <source>
        <strain evidence="3">ATCC 20868 / MF5171</strain>
    </source>
</reference>
<dbReference type="KEGG" id="glz:GLAREA_11869"/>
<dbReference type="GeneID" id="19470910"/>
<sequence>MDDEWTRHFDKSTQSWALVNKSTGEFKYEDSPPSPEKSSNSVEDPDEYRKVFIFRSAGGNPAFKHWILFIAPYPSTTKLGTVLNIEGRRTHYR</sequence>
<name>S3CZW3_GLAL2</name>
<dbReference type="eggNOG" id="ENOG502TGF4">
    <property type="taxonomic scope" value="Eukaryota"/>
</dbReference>
<dbReference type="RefSeq" id="XP_008080842.1">
    <property type="nucleotide sequence ID" value="XM_008082651.1"/>
</dbReference>